<organism evidence="2 3">
    <name type="scientific">Rhodococcus aetherivorans</name>
    <dbReference type="NCBI Taxonomy" id="191292"/>
    <lineage>
        <taxon>Bacteria</taxon>
        <taxon>Bacillati</taxon>
        <taxon>Actinomycetota</taxon>
        <taxon>Actinomycetes</taxon>
        <taxon>Mycobacteriales</taxon>
        <taxon>Nocardiaceae</taxon>
        <taxon>Rhodococcus</taxon>
    </lineage>
</organism>
<keyword evidence="3" id="KW-1185">Reference proteome</keyword>
<gene>
    <name evidence="2" type="ORF">RAJCM14343_0389</name>
</gene>
<dbReference type="Proteomes" id="UP000325466">
    <property type="component" value="Unassembled WGS sequence"/>
</dbReference>
<feature type="compositionally biased region" description="Low complexity" evidence="1">
    <location>
        <begin position="10"/>
        <end position="23"/>
    </location>
</feature>
<evidence type="ECO:0000256" key="1">
    <source>
        <dbReference type="SAM" id="MobiDB-lite"/>
    </source>
</evidence>
<reference evidence="2 3" key="1">
    <citation type="journal article" date="2018" name="Biodegradation">
        <title>1,4-Dioxane degradation characteristics of Rhodococcus aetherivorans JCM 14343.</title>
        <authorList>
            <person name="Inoue D."/>
            <person name="Tsunoda T."/>
            <person name="Yamamoto N."/>
            <person name="Ike M."/>
            <person name="Sei K."/>
        </authorList>
    </citation>
    <scope>NUCLEOTIDE SEQUENCE [LARGE SCALE GENOMIC DNA]</scope>
    <source>
        <strain evidence="2 3">JCM 14343</strain>
    </source>
</reference>
<sequence length="91" mass="9200">MSGFPAEIVPPGRADGPGSGSPAAATCAAACQDYLAALDELLLGIGDREAGDCAGDVAPSVARRIEAVVRMKAAFESIASPEAHASLFRRT</sequence>
<feature type="region of interest" description="Disordered" evidence="1">
    <location>
        <begin position="1"/>
        <end position="23"/>
    </location>
</feature>
<accession>A0ABQ0YF55</accession>
<comment type="caution">
    <text evidence="2">The sequence shown here is derived from an EMBL/GenBank/DDBJ whole genome shotgun (WGS) entry which is preliminary data.</text>
</comment>
<evidence type="ECO:0000313" key="3">
    <source>
        <dbReference type="Proteomes" id="UP000325466"/>
    </source>
</evidence>
<dbReference type="EMBL" id="BLAH01000008">
    <property type="protein sequence ID" value="GES35142.1"/>
    <property type="molecule type" value="Genomic_DNA"/>
</dbReference>
<proteinExistence type="predicted"/>
<name>A0ABQ0YF55_9NOCA</name>
<protein>
    <submittedName>
        <fullName evidence="2">Uncharacterized protein</fullName>
    </submittedName>
</protein>
<evidence type="ECO:0000313" key="2">
    <source>
        <dbReference type="EMBL" id="GES35142.1"/>
    </source>
</evidence>
<dbReference type="RefSeq" id="WP_043796738.1">
    <property type="nucleotide sequence ID" value="NZ_BAAAYP010000025.1"/>
</dbReference>